<evidence type="ECO:0000313" key="1">
    <source>
        <dbReference type="EMBL" id="KAK5897848.1"/>
    </source>
</evidence>
<organism evidence="1 2">
    <name type="scientific">Champsocephalus gunnari</name>
    <name type="common">Mackerel icefish</name>
    <dbReference type="NCBI Taxonomy" id="52237"/>
    <lineage>
        <taxon>Eukaryota</taxon>
        <taxon>Metazoa</taxon>
        <taxon>Chordata</taxon>
        <taxon>Craniata</taxon>
        <taxon>Vertebrata</taxon>
        <taxon>Euteleostomi</taxon>
        <taxon>Actinopterygii</taxon>
        <taxon>Neopterygii</taxon>
        <taxon>Teleostei</taxon>
        <taxon>Neoteleostei</taxon>
        <taxon>Acanthomorphata</taxon>
        <taxon>Eupercaria</taxon>
        <taxon>Perciformes</taxon>
        <taxon>Notothenioidei</taxon>
        <taxon>Channichthyidae</taxon>
        <taxon>Champsocephalus</taxon>
    </lineage>
</organism>
<reference evidence="1 2" key="1">
    <citation type="journal article" date="2023" name="Mol. Biol. Evol.">
        <title>Genomics of Secondarily Temperate Adaptation in the Only Non-Antarctic Icefish.</title>
        <authorList>
            <person name="Rivera-Colon A.G."/>
            <person name="Rayamajhi N."/>
            <person name="Minhas B.F."/>
            <person name="Madrigal G."/>
            <person name="Bilyk K.T."/>
            <person name="Yoon V."/>
            <person name="Hune M."/>
            <person name="Gregory S."/>
            <person name="Cheng C.H.C."/>
            <person name="Catchen J.M."/>
        </authorList>
    </citation>
    <scope>NUCLEOTIDE SEQUENCE [LARGE SCALE GENOMIC DNA]</scope>
    <source>
        <tissue evidence="1">White muscle</tissue>
    </source>
</reference>
<dbReference type="AlphaFoldDB" id="A0AAN8H0L2"/>
<protein>
    <submittedName>
        <fullName evidence="1">Uncharacterized protein</fullName>
    </submittedName>
</protein>
<gene>
    <name evidence="1" type="ORF">CgunFtcFv8_015314</name>
</gene>
<dbReference type="Proteomes" id="UP001331515">
    <property type="component" value="Unassembled WGS sequence"/>
</dbReference>
<accession>A0AAN8H0L2</accession>
<keyword evidence="2" id="KW-1185">Reference proteome</keyword>
<evidence type="ECO:0000313" key="2">
    <source>
        <dbReference type="Proteomes" id="UP001331515"/>
    </source>
</evidence>
<comment type="caution">
    <text evidence="1">The sequence shown here is derived from an EMBL/GenBank/DDBJ whole genome shotgun (WGS) entry which is preliminary data.</text>
</comment>
<name>A0AAN8H0L2_CHAGU</name>
<dbReference type="EMBL" id="JAURVH010001533">
    <property type="protein sequence ID" value="KAK5897848.1"/>
    <property type="molecule type" value="Genomic_DNA"/>
</dbReference>
<proteinExistence type="predicted"/>
<sequence length="94" mass="10245">MLCSRLVMTQGCVCARSPPISMPVSEMSPDAVPTLLPPGVSHVWRQSTLSRSPSLLSVLGRLKGSMAWVEGAEPKYLNFPLSYKRERGIMGLLS</sequence>